<reference evidence="2" key="1">
    <citation type="journal article" date="2017" name="bioRxiv">
        <title>Comparative analysis of the genomes of Stylophora pistillata and Acropora digitifera provides evidence for extensive differences between species of corals.</title>
        <authorList>
            <person name="Voolstra C.R."/>
            <person name="Li Y."/>
            <person name="Liew Y.J."/>
            <person name="Baumgarten S."/>
            <person name="Zoccola D."/>
            <person name="Flot J.-F."/>
            <person name="Tambutte S."/>
            <person name="Allemand D."/>
            <person name="Aranda M."/>
        </authorList>
    </citation>
    <scope>NUCLEOTIDE SEQUENCE [LARGE SCALE GENOMIC DNA]</scope>
</reference>
<keyword evidence="2" id="KW-1185">Reference proteome</keyword>
<dbReference type="OrthoDB" id="5984394at2759"/>
<organism evidence="1 2">
    <name type="scientific">Stylophora pistillata</name>
    <name type="common">Smooth cauliflower coral</name>
    <dbReference type="NCBI Taxonomy" id="50429"/>
    <lineage>
        <taxon>Eukaryota</taxon>
        <taxon>Metazoa</taxon>
        <taxon>Cnidaria</taxon>
        <taxon>Anthozoa</taxon>
        <taxon>Hexacorallia</taxon>
        <taxon>Scleractinia</taxon>
        <taxon>Astrocoeniina</taxon>
        <taxon>Pocilloporidae</taxon>
        <taxon>Stylophora</taxon>
    </lineage>
</organism>
<dbReference type="Proteomes" id="UP000225706">
    <property type="component" value="Unassembled WGS sequence"/>
</dbReference>
<feature type="non-terminal residue" evidence="1">
    <location>
        <position position="134"/>
    </location>
</feature>
<gene>
    <name evidence="1" type="ORF">AWC38_SpisGene23822</name>
</gene>
<dbReference type="EMBL" id="LSMT01001484">
    <property type="protein sequence ID" value="PFX12251.1"/>
    <property type="molecule type" value="Genomic_DNA"/>
</dbReference>
<sequence>MASLYKFDLETPLIVSDFVIFSGIVFPFCGGCTADESRILLFEEPIANRAIKGHVIRSSEVLSEGSCRTMCCMEPNCVSINVKPLDGGKYNCGGVVEEEGFTAVHDDVHVLIGDRGEGFGVVDGIQEEGFRDRR</sequence>
<comment type="caution">
    <text evidence="1">The sequence shown here is derived from an EMBL/GenBank/DDBJ whole genome shotgun (WGS) entry which is preliminary data.</text>
</comment>
<evidence type="ECO:0000313" key="2">
    <source>
        <dbReference type="Proteomes" id="UP000225706"/>
    </source>
</evidence>
<name>A0A2B4R3Q6_STYPI</name>
<accession>A0A2B4R3Q6</accession>
<evidence type="ECO:0000313" key="1">
    <source>
        <dbReference type="EMBL" id="PFX12251.1"/>
    </source>
</evidence>
<proteinExistence type="predicted"/>
<dbReference type="AlphaFoldDB" id="A0A2B4R3Q6"/>
<protein>
    <submittedName>
        <fullName evidence="1">Uncharacterized protein</fullName>
    </submittedName>
</protein>